<protein>
    <submittedName>
        <fullName evidence="2">Uncharacterized protein</fullName>
    </submittedName>
</protein>
<feature type="compositionally biased region" description="Basic and acidic residues" evidence="1">
    <location>
        <begin position="23"/>
        <end position="36"/>
    </location>
</feature>
<name>A0A0E0MXY4_ORYRU</name>
<feature type="region of interest" description="Disordered" evidence="1">
    <location>
        <begin position="22"/>
        <end position="48"/>
    </location>
</feature>
<dbReference type="HOGENOM" id="CLU_1463531_0_0_1"/>
<dbReference type="EnsemblPlants" id="ORUFI01G21730.1">
    <property type="protein sequence ID" value="ORUFI01G21730.1"/>
    <property type="gene ID" value="ORUFI01G21730"/>
</dbReference>
<evidence type="ECO:0000313" key="2">
    <source>
        <dbReference type="EnsemblPlants" id="ORUFI01G21730.1"/>
    </source>
</evidence>
<organism evidence="2 3">
    <name type="scientific">Oryza rufipogon</name>
    <name type="common">Brownbeard rice</name>
    <name type="synonym">Asian wild rice</name>
    <dbReference type="NCBI Taxonomy" id="4529"/>
    <lineage>
        <taxon>Eukaryota</taxon>
        <taxon>Viridiplantae</taxon>
        <taxon>Streptophyta</taxon>
        <taxon>Embryophyta</taxon>
        <taxon>Tracheophyta</taxon>
        <taxon>Spermatophyta</taxon>
        <taxon>Magnoliopsida</taxon>
        <taxon>Liliopsida</taxon>
        <taxon>Poales</taxon>
        <taxon>Poaceae</taxon>
        <taxon>BOP clade</taxon>
        <taxon>Oryzoideae</taxon>
        <taxon>Oryzeae</taxon>
        <taxon>Oryzinae</taxon>
        <taxon>Oryza</taxon>
    </lineage>
</organism>
<dbReference type="STRING" id="4529.A0A0E0MXY4"/>
<proteinExistence type="predicted"/>
<reference evidence="3" key="1">
    <citation type="submission" date="2013-06" db="EMBL/GenBank/DDBJ databases">
        <authorList>
            <person name="Zhao Q."/>
        </authorList>
    </citation>
    <scope>NUCLEOTIDE SEQUENCE</scope>
    <source>
        <strain evidence="3">cv. W1943</strain>
    </source>
</reference>
<dbReference type="AlphaFoldDB" id="A0A0E0MXY4"/>
<evidence type="ECO:0000313" key="3">
    <source>
        <dbReference type="Proteomes" id="UP000008022"/>
    </source>
</evidence>
<sequence>MATMNSTNPTLVRYSSVRLQAAGEERPNLTGEERPNVPRARRPSAPTPAPTFAVLQQVRMFQVVVALVLFSLEPAQARKIKFQKKQVASRPFYLDNLDFGTDSPEHKNIPRIGMYNDSMIAEFIERDVILKNRNPFPTYGKMKKLPTIDIFFGFQLRNKHDEKYNLGHHTGATEVQSHVVCKSIQ</sequence>
<dbReference type="Proteomes" id="UP000008022">
    <property type="component" value="Unassembled WGS sequence"/>
</dbReference>
<evidence type="ECO:0000256" key="1">
    <source>
        <dbReference type="SAM" id="MobiDB-lite"/>
    </source>
</evidence>
<accession>A0A0E0MXY4</accession>
<keyword evidence="3" id="KW-1185">Reference proteome</keyword>
<reference evidence="2" key="2">
    <citation type="submission" date="2015-06" db="UniProtKB">
        <authorList>
            <consortium name="EnsemblPlants"/>
        </authorList>
    </citation>
    <scope>IDENTIFICATION</scope>
</reference>
<dbReference type="Gramene" id="ORUFI01G21730.1">
    <property type="protein sequence ID" value="ORUFI01G21730.1"/>
    <property type="gene ID" value="ORUFI01G21730"/>
</dbReference>